<name>V4M845_EUTSA</name>
<dbReference type="InterPro" id="IPR006566">
    <property type="entry name" value="FBD"/>
</dbReference>
<dbReference type="Gene3D" id="3.80.10.10">
    <property type="entry name" value="Ribonuclease Inhibitor"/>
    <property type="match status" value="1"/>
</dbReference>
<dbReference type="Pfam" id="PF24758">
    <property type="entry name" value="LRR_At5g56370"/>
    <property type="match status" value="1"/>
</dbReference>
<dbReference type="SMART" id="SM00256">
    <property type="entry name" value="FBOX"/>
    <property type="match status" value="1"/>
</dbReference>
<dbReference type="InterPro" id="IPR001810">
    <property type="entry name" value="F-box_dom"/>
</dbReference>
<dbReference type="AlphaFoldDB" id="V4M845"/>
<organism evidence="2 3">
    <name type="scientific">Eutrema salsugineum</name>
    <name type="common">Saltwater cress</name>
    <name type="synonym">Sisymbrium salsugineum</name>
    <dbReference type="NCBI Taxonomy" id="72664"/>
    <lineage>
        <taxon>Eukaryota</taxon>
        <taxon>Viridiplantae</taxon>
        <taxon>Streptophyta</taxon>
        <taxon>Embryophyta</taxon>
        <taxon>Tracheophyta</taxon>
        <taxon>Spermatophyta</taxon>
        <taxon>Magnoliopsida</taxon>
        <taxon>eudicotyledons</taxon>
        <taxon>Gunneridae</taxon>
        <taxon>Pentapetalae</taxon>
        <taxon>rosids</taxon>
        <taxon>malvids</taxon>
        <taxon>Brassicales</taxon>
        <taxon>Brassicaceae</taxon>
        <taxon>Eutremeae</taxon>
        <taxon>Eutrema</taxon>
    </lineage>
</organism>
<dbReference type="InterPro" id="IPR032675">
    <property type="entry name" value="LRR_dom_sf"/>
</dbReference>
<sequence>CVASLNCLPDELLDKILSLIPIKEAASTSVLSKRWRTLFAVRHDLDFDDSIYWYHEEGKRDREDIRKSFRDFLHLGITSKSEARCLFPSRVFNSTTLVKLSLGTKFSIDSFPSDTSLPALKVLFLDTIWFEVEEFSDVFLAACPVLEDLTIHHKFFSGMPDGIFSKTIKRLSLTYDCPCCADWCSYYSVYALRLYPHFTLDSLVNATLDLHFLKHTTHGPQLDPDVTDLIWGIRNIKTLHLTSSAVEVISVCCKRGLPVFNNLIELVFSSCKKSGWKVLLPLLLEHSPNLETLVLSSLVLMVQGLDSLRASVGIHIPPNNQVKMLRIMHYQGCANELKQISHFLLKMECLEVVRIHAAPAIIDDPNKVKQLTDDLQKLPAASTKLKMQIM</sequence>
<dbReference type="Gene3D" id="1.20.1280.50">
    <property type="match status" value="1"/>
</dbReference>
<dbReference type="CDD" id="cd22160">
    <property type="entry name" value="F-box_AtFBL13-like"/>
    <property type="match status" value="1"/>
</dbReference>
<dbReference type="OMA" id="SVISICC"/>
<dbReference type="PANTHER" id="PTHR31293:SF12">
    <property type="entry name" value="RNI-LIKE SUPERFAMILY PROTEIN"/>
    <property type="match status" value="1"/>
</dbReference>
<dbReference type="InterPro" id="IPR036047">
    <property type="entry name" value="F-box-like_dom_sf"/>
</dbReference>
<feature type="non-terminal residue" evidence="2">
    <location>
        <position position="1"/>
    </location>
</feature>
<dbReference type="EMBL" id="KI517385">
    <property type="protein sequence ID" value="ESQ51222.1"/>
    <property type="molecule type" value="Genomic_DNA"/>
</dbReference>
<keyword evidence="3" id="KW-1185">Reference proteome</keyword>
<dbReference type="SUPFAM" id="SSF81383">
    <property type="entry name" value="F-box domain"/>
    <property type="match status" value="1"/>
</dbReference>
<dbReference type="SUPFAM" id="SSF52047">
    <property type="entry name" value="RNI-like"/>
    <property type="match status" value="1"/>
</dbReference>
<dbReference type="InterPro" id="IPR055411">
    <property type="entry name" value="LRR_FXL15/At3g58940/PEG3-like"/>
</dbReference>
<reference evidence="2 3" key="1">
    <citation type="journal article" date="2013" name="Front. Plant Sci.">
        <title>The Reference Genome of the Halophytic Plant Eutrema salsugineum.</title>
        <authorList>
            <person name="Yang R."/>
            <person name="Jarvis D.E."/>
            <person name="Chen H."/>
            <person name="Beilstein M.A."/>
            <person name="Grimwood J."/>
            <person name="Jenkins J."/>
            <person name="Shu S."/>
            <person name="Prochnik S."/>
            <person name="Xin M."/>
            <person name="Ma C."/>
            <person name="Schmutz J."/>
            <person name="Wing R.A."/>
            <person name="Mitchell-Olds T."/>
            <person name="Schumaker K.S."/>
            <person name="Wang X."/>
        </authorList>
    </citation>
    <scope>NUCLEOTIDE SEQUENCE [LARGE SCALE GENOMIC DNA]</scope>
</reference>
<protein>
    <recommendedName>
        <fullName evidence="1">F-box domain-containing protein</fullName>
    </recommendedName>
</protein>
<evidence type="ECO:0000313" key="2">
    <source>
        <dbReference type="EMBL" id="ESQ51222.1"/>
    </source>
</evidence>
<dbReference type="Proteomes" id="UP000030689">
    <property type="component" value="Unassembled WGS sequence"/>
</dbReference>
<dbReference type="InterPro" id="IPR055294">
    <property type="entry name" value="FBL60-like"/>
</dbReference>
<evidence type="ECO:0000313" key="3">
    <source>
        <dbReference type="Proteomes" id="UP000030689"/>
    </source>
</evidence>
<accession>V4M845</accession>
<dbReference type="Gramene" id="ESQ51222">
    <property type="protein sequence ID" value="ESQ51222"/>
    <property type="gene ID" value="EUTSA_v10017813mg"/>
</dbReference>
<proteinExistence type="predicted"/>
<gene>
    <name evidence="2" type="ORF">EUTSA_v10017813mg</name>
</gene>
<dbReference type="PANTHER" id="PTHR31293">
    <property type="entry name" value="RNI-LIKE SUPERFAMILY PROTEIN"/>
    <property type="match status" value="1"/>
</dbReference>
<dbReference type="Pfam" id="PF00646">
    <property type="entry name" value="F-box"/>
    <property type="match status" value="1"/>
</dbReference>
<evidence type="ECO:0000259" key="1">
    <source>
        <dbReference type="PROSITE" id="PS50181"/>
    </source>
</evidence>
<dbReference type="PROSITE" id="PS50181">
    <property type="entry name" value="FBOX"/>
    <property type="match status" value="1"/>
</dbReference>
<dbReference type="InterPro" id="IPR053781">
    <property type="entry name" value="F-box_AtFBL13-like"/>
</dbReference>
<feature type="domain" description="F-box" evidence="1">
    <location>
        <begin position="2"/>
        <end position="50"/>
    </location>
</feature>
<dbReference type="KEGG" id="eus:EUTSA_v10017813mg"/>
<dbReference type="SMART" id="SM00579">
    <property type="entry name" value="FBD"/>
    <property type="match status" value="1"/>
</dbReference>